<dbReference type="Gene3D" id="3.40.50.720">
    <property type="entry name" value="NAD(P)-binding Rossmann-like Domain"/>
    <property type="match status" value="1"/>
</dbReference>
<dbReference type="PANTHER" id="PTHR14097">
    <property type="entry name" value="OXIDOREDUCTASE HTATIP2"/>
    <property type="match status" value="1"/>
</dbReference>
<reference evidence="3 4" key="1">
    <citation type="journal article" date="2020" name="bioRxiv">
        <title>Whole genome comparisons of ergot fungi reveals the divergence and evolution of species within the genus Claviceps are the result of varying mechanisms driving genome evolution and host range expansion.</title>
        <authorList>
            <person name="Wyka S.A."/>
            <person name="Mondo S.J."/>
            <person name="Liu M."/>
            <person name="Dettman J."/>
            <person name="Nalam V."/>
            <person name="Broders K.D."/>
        </authorList>
    </citation>
    <scope>NUCLEOTIDE SEQUENCE [LARGE SCALE GENOMIC DNA]</scope>
    <source>
        <strain evidence="3 4">Clav52</strain>
    </source>
</reference>
<accession>A0A9P7TWJ8</accession>
<evidence type="ECO:0000313" key="3">
    <source>
        <dbReference type="EMBL" id="KAG6288396.1"/>
    </source>
</evidence>
<dbReference type="Pfam" id="PF01370">
    <property type="entry name" value="Epimerase"/>
    <property type="match status" value="1"/>
</dbReference>
<keyword evidence="4" id="KW-1185">Reference proteome</keyword>
<organism evidence="3 4">
    <name type="scientific">Claviceps aff. purpurea</name>
    <dbReference type="NCBI Taxonomy" id="1967640"/>
    <lineage>
        <taxon>Eukaryota</taxon>
        <taxon>Fungi</taxon>
        <taxon>Dikarya</taxon>
        <taxon>Ascomycota</taxon>
        <taxon>Pezizomycotina</taxon>
        <taxon>Sordariomycetes</taxon>
        <taxon>Hypocreomycetidae</taxon>
        <taxon>Hypocreales</taxon>
        <taxon>Clavicipitaceae</taxon>
        <taxon>Claviceps</taxon>
    </lineage>
</organism>
<name>A0A9P7TWJ8_9HYPO</name>
<comment type="subcellular location">
    <subcellularLocation>
        <location evidence="1">Membrane</location>
    </subcellularLocation>
</comment>
<dbReference type="PANTHER" id="PTHR14097:SF9">
    <property type="entry name" value="EPIMERASE, PUTATIVE (AFU_ORTHOLOGUE AFUA_8G07320)-RELATED"/>
    <property type="match status" value="1"/>
</dbReference>
<dbReference type="AlphaFoldDB" id="A0A9P7TWJ8"/>
<dbReference type="SUPFAM" id="SSF51735">
    <property type="entry name" value="NAD(P)-binding Rossmann-fold domains"/>
    <property type="match status" value="1"/>
</dbReference>
<evidence type="ECO:0000256" key="1">
    <source>
        <dbReference type="ARBA" id="ARBA00004370"/>
    </source>
</evidence>
<sequence length="269" mass="29929">MAMSAPTPFPSEPPPKTEGIQVIIAGATGYVGSTVLKRCLADASISRIHVLTRRPLPEKIMAGEDARRKVNVVMKTDWMVWEEGETEAIKGARACFWCIGGRHTQHSRWTPEEYLRVTVDYTAAATRAFAAMMKRERAMTPAQDDVFRFVYCSGDASELVYNRSLWIMGPTRRAKGCAEKTMFDIADGSEGALESITVRPCGIYPARETLWTWFLTRLVLPTLEVNQLAATMLEVGKEGAGRTGRIICHEDIKKMGREILGRGKVISVE</sequence>
<feature type="domain" description="NAD-dependent epimerase/dehydratase" evidence="2">
    <location>
        <begin position="22"/>
        <end position="154"/>
    </location>
</feature>
<dbReference type="InterPro" id="IPR036291">
    <property type="entry name" value="NAD(P)-bd_dom_sf"/>
</dbReference>
<comment type="caution">
    <text evidence="3">The sequence shown here is derived from an EMBL/GenBank/DDBJ whole genome shotgun (WGS) entry which is preliminary data.</text>
</comment>
<evidence type="ECO:0000313" key="4">
    <source>
        <dbReference type="Proteomes" id="UP000707071"/>
    </source>
</evidence>
<protein>
    <recommendedName>
        <fullName evidence="2">NAD-dependent epimerase/dehydratase domain-containing protein</fullName>
    </recommendedName>
</protein>
<evidence type="ECO:0000259" key="2">
    <source>
        <dbReference type="Pfam" id="PF01370"/>
    </source>
</evidence>
<gene>
    <name evidence="3" type="ORF">E4U09_005580</name>
</gene>
<dbReference type="InterPro" id="IPR001509">
    <property type="entry name" value="Epimerase_deHydtase"/>
</dbReference>
<dbReference type="EMBL" id="SRRH01000477">
    <property type="protein sequence ID" value="KAG6288396.1"/>
    <property type="molecule type" value="Genomic_DNA"/>
</dbReference>
<dbReference type="Proteomes" id="UP000707071">
    <property type="component" value="Unassembled WGS sequence"/>
</dbReference>
<proteinExistence type="predicted"/>
<dbReference type="GO" id="GO:0016020">
    <property type="term" value="C:membrane"/>
    <property type="evidence" value="ECO:0007669"/>
    <property type="project" value="UniProtKB-SubCell"/>
</dbReference>